<evidence type="ECO:0000313" key="1">
    <source>
        <dbReference type="EMBL" id="KAJ8989367.1"/>
    </source>
</evidence>
<name>A0AAN6ET52_EXODE</name>
<reference evidence="1" key="1">
    <citation type="submission" date="2023-01" db="EMBL/GenBank/DDBJ databases">
        <title>Exophiala dermititidis isolated from Cystic Fibrosis Patient.</title>
        <authorList>
            <person name="Kurbessoian T."/>
            <person name="Crocker A."/>
            <person name="Murante D."/>
            <person name="Hogan D.A."/>
            <person name="Stajich J.E."/>
        </authorList>
    </citation>
    <scope>NUCLEOTIDE SEQUENCE</scope>
    <source>
        <strain evidence="1">Ex8</strain>
    </source>
</reference>
<dbReference type="AlphaFoldDB" id="A0AAN6ET52"/>
<comment type="caution">
    <text evidence="1">The sequence shown here is derived from an EMBL/GenBank/DDBJ whole genome shotgun (WGS) entry which is preliminary data.</text>
</comment>
<accession>A0AAN6ET52</accession>
<dbReference type="EMBL" id="JAJGCB010000014">
    <property type="protein sequence ID" value="KAJ8989367.1"/>
    <property type="molecule type" value="Genomic_DNA"/>
</dbReference>
<dbReference type="Proteomes" id="UP001161757">
    <property type="component" value="Unassembled WGS sequence"/>
</dbReference>
<organism evidence="1 2">
    <name type="scientific">Exophiala dermatitidis</name>
    <name type="common">Black yeast-like fungus</name>
    <name type="synonym">Wangiella dermatitidis</name>
    <dbReference type="NCBI Taxonomy" id="5970"/>
    <lineage>
        <taxon>Eukaryota</taxon>
        <taxon>Fungi</taxon>
        <taxon>Dikarya</taxon>
        <taxon>Ascomycota</taxon>
        <taxon>Pezizomycotina</taxon>
        <taxon>Eurotiomycetes</taxon>
        <taxon>Chaetothyriomycetidae</taxon>
        <taxon>Chaetothyriales</taxon>
        <taxon>Herpotrichiellaceae</taxon>
        <taxon>Exophiala</taxon>
    </lineage>
</organism>
<gene>
    <name evidence="1" type="ORF">HRR80_006606</name>
</gene>
<sequence length="174" mass="19492">MFAQPAPGANIGPQTATGVVDLHGVQWEFSVFHPETFHDYATWFTSLPDPAEATDIVFQLDSPHSYSRLMRTHDTPIYSDTDRSFDTHNYTRYTRSTSANACSHIRHILTAFFRSHDYQLPLLVETSTVDVSALITLLSALTQLDVPNELFAGPDIDKNKSQSLLSHPPSSELR</sequence>
<protein>
    <submittedName>
        <fullName evidence="1">Uncharacterized protein</fullName>
    </submittedName>
</protein>
<evidence type="ECO:0000313" key="2">
    <source>
        <dbReference type="Proteomes" id="UP001161757"/>
    </source>
</evidence>
<proteinExistence type="predicted"/>